<keyword evidence="1" id="KW-0812">Transmembrane</keyword>
<keyword evidence="1" id="KW-1133">Transmembrane helix</keyword>
<keyword evidence="1" id="KW-0472">Membrane</keyword>
<dbReference type="Proteomes" id="UP000828390">
    <property type="component" value="Unassembled WGS sequence"/>
</dbReference>
<sequence length="123" mass="14513">MRYLLLLHLWHHQWQHQVFVVAIAASIICCCWLSGNMRYFFVAASWWQHGWQHGHLRQHEWQHEHQVFVVSHNVDLGNGFGGVSVVRAEFPQKKIVPLTTCSHVFQWTIEFSNSAEISTEQMF</sequence>
<proteinExistence type="predicted"/>
<dbReference type="EMBL" id="JAIWYP010000005">
    <property type="protein sequence ID" value="KAH3816873.1"/>
    <property type="molecule type" value="Genomic_DNA"/>
</dbReference>
<reference evidence="2" key="2">
    <citation type="submission" date="2020-11" db="EMBL/GenBank/DDBJ databases">
        <authorList>
            <person name="McCartney M.A."/>
            <person name="Auch B."/>
            <person name="Kono T."/>
            <person name="Mallez S."/>
            <person name="Becker A."/>
            <person name="Gohl D.M."/>
            <person name="Silverstein K.A.T."/>
            <person name="Koren S."/>
            <person name="Bechman K.B."/>
            <person name="Herman A."/>
            <person name="Abrahante J.E."/>
            <person name="Garbe J."/>
        </authorList>
    </citation>
    <scope>NUCLEOTIDE SEQUENCE</scope>
    <source>
        <strain evidence="2">Duluth1</strain>
        <tissue evidence="2">Whole animal</tissue>
    </source>
</reference>
<reference evidence="2" key="1">
    <citation type="journal article" date="2019" name="bioRxiv">
        <title>The Genome of the Zebra Mussel, Dreissena polymorpha: A Resource for Invasive Species Research.</title>
        <authorList>
            <person name="McCartney M.A."/>
            <person name="Auch B."/>
            <person name="Kono T."/>
            <person name="Mallez S."/>
            <person name="Zhang Y."/>
            <person name="Obille A."/>
            <person name="Becker A."/>
            <person name="Abrahante J.E."/>
            <person name="Garbe J."/>
            <person name="Badalamenti J.P."/>
            <person name="Herman A."/>
            <person name="Mangelson H."/>
            <person name="Liachko I."/>
            <person name="Sullivan S."/>
            <person name="Sone E.D."/>
            <person name="Koren S."/>
            <person name="Silverstein K.A.T."/>
            <person name="Beckman K.B."/>
            <person name="Gohl D.M."/>
        </authorList>
    </citation>
    <scope>NUCLEOTIDE SEQUENCE</scope>
    <source>
        <strain evidence="2">Duluth1</strain>
        <tissue evidence="2">Whole animal</tissue>
    </source>
</reference>
<evidence type="ECO:0000256" key="1">
    <source>
        <dbReference type="SAM" id="Phobius"/>
    </source>
</evidence>
<name>A0A9D4JQ73_DREPO</name>
<keyword evidence="3" id="KW-1185">Reference proteome</keyword>
<accession>A0A9D4JQ73</accession>
<evidence type="ECO:0000313" key="3">
    <source>
        <dbReference type="Proteomes" id="UP000828390"/>
    </source>
</evidence>
<dbReference type="AlphaFoldDB" id="A0A9D4JQ73"/>
<gene>
    <name evidence="2" type="ORF">DPMN_118398</name>
</gene>
<organism evidence="2 3">
    <name type="scientific">Dreissena polymorpha</name>
    <name type="common">Zebra mussel</name>
    <name type="synonym">Mytilus polymorpha</name>
    <dbReference type="NCBI Taxonomy" id="45954"/>
    <lineage>
        <taxon>Eukaryota</taxon>
        <taxon>Metazoa</taxon>
        <taxon>Spiralia</taxon>
        <taxon>Lophotrochozoa</taxon>
        <taxon>Mollusca</taxon>
        <taxon>Bivalvia</taxon>
        <taxon>Autobranchia</taxon>
        <taxon>Heteroconchia</taxon>
        <taxon>Euheterodonta</taxon>
        <taxon>Imparidentia</taxon>
        <taxon>Neoheterodontei</taxon>
        <taxon>Myida</taxon>
        <taxon>Dreissenoidea</taxon>
        <taxon>Dreissenidae</taxon>
        <taxon>Dreissena</taxon>
    </lineage>
</organism>
<protein>
    <submittedName>
        <fullName evidence="2">Uncharacterized protein</fullName>
    </submittedName>
</protein>
<comment type="caution">
    <text evidence="2">The sequence shown here is derived from an EMBL/GenBank/DDBJ whole genome shotgun (WGS) entry which is preliminary data.</text>
</comment>
<feature type="transmembrane region" description="Helical" evidence="1">
    <location>
        <begin position="14"/>
        <end position="33"/>
    </location>
</feature>
<evidence type="ECO:0000313" key="2">
    <source>
        <dbReference type="EMBL" id="KAH3816873.1"/>
    </source>
</evidence>